<dbReference type="InterPro" id="IPR036388">
    <property type="entry name" value="WH-like_DNA-bd_sf"/>
</dbReference>
<evidence type="ECO:0000256" key="2">
    <source>
        <dbReference type="ARBA" id="ARBA00023015"/>
    </source>
</evidence>
<dbReference type="Pfam" id="PF03466">
    <property type="entry name" value="LysR_substrate"/>
    <property type="match status" value="1"/>
</dbReference>
<keyword evidence="7" id="KW-1185">Reference proteome</keyword>
<evidence type="ECO:0000259" key="5">
    <source>
        <dbReference type="PROSITE" id="PS50931"/>
    </source>
</evidence>
<dbReference type="InterPro" id="IPR005119">
    <property type="entry name" value="LysR_subst-bd"/>
</dbReference>
<dbReference type="Gene3D" id="3.40.190.290">
    <property type="match status" value="1"/>
</dbReference>
<dbReference type="InterPro" id="IPR036390">
    <property type="entry name" value="WH_DNA-bd_sf"/>
</dbReference>
<gene>
    <name evidence="6" type="ORF">LZ012_09365</name>
</gene>
<dbReference type="PANTHER" id="PTHR30537:SF72">
    <property type="entry name" value="LYSR FAMILY TRANSCRIPTIONAL REGULATOR"/>
    <property type="match status" value="1"/>
</dbReference>
<dbReference type="PANTHER" id="PTHR30537">
    <property type="entry name" value="HTH-TYPE TRANSCRIPTIONAL REGULATOR"/>
    <property type="match status" value="1"/>
</dbReference>
<sequence length="315" mass="34955">MDRLLAMRLFTRIVDLGNFSRAAEQLGIHRTAATQTIKQLEEHLGVRLLARTTRQVTPTADGMAYYERCVGILGDLDDTEAYFMQTTHDPEGRIRVDLSASMCRNVLLPALPEFMARYPRIRLEISVTDRPIDVIREGVDCVLRAGELRDIPLVARRLSVLQQITCASADYVARHGLPATLEELSRHHAVDYFSGTSGKTIPFEFMDGDKLITRNLPANIALNNGDCYLAACSAGFGLIQIPYAFVADALRSGSLCEILPQHRPPALPLSVLYLPGRHLSSKVRVFVDWLVELFARPDGPGRSAPSSVTEKSRLL</sequence>
<dbReference type="CDD" id="cd08472">
    <property type="entry name" value="PBP2_CrgA_like_3"/>
    <property type="match status" value="1"/>
</dbReference>
<dbReference type="Pfam" id="PF00126">
    <property type="entry name" value="HTH_1"/>
    <property type="match status" value="1"/>
</dbReference>
<evidence type="ECO:0000256" key="1">
    <source>
        <dbReference type="ARBA" id="ARBA00009437"/>
    </source>
</evidence>
<evidence type="ECO:0000313" key="7">
    <source>
        <dbReference type="Proteomes" id="UP001165384"/>
    </source>
</evidence>
<dbReference type="Gene3D" id="1.10.10.10">
    <property type="entry name" value="Winged helix-like DNA-binding domain superfamily/Winged helix DNA-binding domain"/>
    <property type="match status" value="1"/>
</dbReference>
<proteinExistence type="inferred from homology"/>
<feature type="domain" description="HTH lysR-type" evidence="5">
    <location>
        <begin position="1"/>
        <end position="59"/>
    </location>
</feature>
<evidence type="ECO:0000256" key="4">
    <source>
        <dbReference type="ARBA" id="ARBA00023163"/>
    </source>
</evidence>
<dbReference type="SUPFAM" id="SSF46785">
    <property type="entry name" value="Winged helix' DNA-binding domain"/>
    <property type="match status" value="1"/>
</dbReference>
<dbReference type="PROSITE" id="PS50931">
    <property type="entry name" value="HTH_LYSR"/>
    <property type="match status" value="1"/>
</dbReference>
<organism evidence="6 7">
    <name type="scientific">Dechloromonas hankyongensis</name>
    <dbReference type="NCBI Taxonomy" id="2908002"/>
    <lineage>
        <taxon>Bacteria</taxon>
        <taxon>Pseudomonadati</taxon>
        <taxon>Pseudomonadota</taxon>
        <taxon>Betaproteobacteria</taxon>
        <taxon>Rhodocyclales</taxon>
        <taxon>Azonexaceae</taxon>
        <taxon>Dechloromonas</taxon>
    </lineage>
</organism>
<keyword evidence="2" id="KW-0805">Transcription regulation</keyword>
<protein>
    <submittedName>
        <fullName evidence="6">LysR family transcriptional regulator</fullName>
    </submittedName>
</protein>
<dbReference type="InterPro" id="IPR058163">
    <property type="entry name" value="LysR-type_TF_proteobact-type"/>
</dbReference>
<keyword evidence="3" id="KW-0238">DNA-binding</keyword>
<dbReference type="PRINTS" id="PR00039">
    <property type="entry name" value="HTHLYSR"/>
</dbReference>
<evidence type="ECO:0000256" key="3">
    <source>
        <dbReference type="ARBA" id="ARBA00023125"/>
    </source>
</evidence>
<dbReference type="SUPFAM" id="SSF53850">
    <property type="entry name" value="Periplasmic binding protein-like II"/>
    <property type="match status" value="1"/>
</dbReference>
<reference evidence="6" key="1">
    <citation type="submission" date="2022-01" db="EMBL/GenBank/DDBJ databases">
        <authorList>
            <person name="Jo J.-H."/>
            <person name="Im W.-T."/>
        </authorList>
    </citation>
    <scope>NUCLEOTIDE SEQUENCE</scope>
    <source>
        <strain evidence="6">XY25</strain>
    </source>
</reference>
<keyword evidence="4" id="KW-0804">Transcription</keyword>
<accession>A0ABS9K206</accession>
<dbReference type="InterPro" id="IPR000847">
    <property type="entry name" value="LysR_HTH_N"/>
</dbReference>
<dbReference type="Proteomes" id="UP001165384">
    <property type="component" value="Unassembled WGS sequence"/>
</dbReference>
<evidence type="ECO:0000313" key="6">
    <source>
        <dbReference type="EMBL" id="MCG2577199.1"/>
    </source>
</evidence>
<comment type="similarity">
    <text evidence="1">Belongs to the LysR transcriptional regulatory family.</text>
</comment>
<name>A0ABS9K206_9RHOO</name>
<dbReference type="EMBL" id="JAKLTN010000002">
    <property type="protein sequence ID" value="MCG2577199.1"/>
    <property type="molecule type" value="Genomic_DNA"/>
</dbReference>
<dbReference type="RefSeq" id="WP_275710024.1">
    <property type="nucleotide sequence ID" value="NZ_JAKLTN010000002.1"/>
</dbReference>
<comment type="caution">
    <text evidence="6">The sequence shown here is derived from an EMBL/GenBank/DDBJ whole genome shotgun (WGS) entry which is preliminary data.</text>
</comment>